<dbReference type="InterPro" id="IPR039128">
    <property type="entry name" value="TRIP4-like"/>
</dbReference>
<evidence type="ECO:0000313" key="4">
    <source>
        <dbReference type="Proteomes" id="UP001152320"/>
    </source>
</evidence>
<dbReference type="InterPro" id="IPR009349">
    <property type="entry name" value="TRIP4/RQT4_C2HC5_Znf"/>
</dbReference>
<feature type="domain" description="ASCH" evidence="2">
    <location>
        <begin position="445"/>
        <end position="547"/>
    </location>
</feature>
<dbReference type="InterPro" id="IPR015947">
    <property type="entry name" value="PUA-like_sf"/>
</dbReference>
<dbReference type="Proteomes" id="UP001152320">
    <property type="component" value="Chromosome 14"/>
</dbReference>
<comment type="caution">
    <text evidence="3">The sequence shown here is derived from an EMBL/GenBank/DDBJ whole genome shotgun (WGS) entry which is preliminary data.</text>
</comment>
<dbReference type="FunFam" id="2.30.130.30:FF:000006">
    <property type="entry name" value="Putative_zinc_finger_motif_-_C2HC5-type /ASCH_domain_containing_protein_-_putative"/>
    <property type="match status" value="1"/>
</dbReference>
<dbReference type="GO" id="GO:0072344">
    <property type="term" value="P:rescue of stalled ribosome"/>
    <property type="evidence" value="ECO:0007669"/>
    <property type="project" value="InterPro"/>
</dbReference>
<dbReference type="GO" id="GO:0180022">
    <property type="term" value="C:RQC-trigger complex"/>
    <property type="evidence" value="ECO:0007669"/>
    <property type="project" value="InterPro"/>
</dbReference>
<dbReference type="OrthoDB" id="338816at2759"/>
<evidence type="ECO:0000259" key="2">
    <source>
        <dbReference type="SMART" id="SM01022"/>
    </source>
</evidence>
<dbReference type="InterPro" id="IPR056994">
    <property type="entry name" value="TRI4_N"/>
</dbReference>
<feature type="region of interest" description="Disordered" evidence="1">
    <location>
        <begin position="266"/>
        <end position="285"/>
    </location>
</feature>
<dbReference type="Pfam" id="PF06221">
    <property type="entry name" value="zf-C2HC5"/>
    <property type="match status" value="1"/>
</dbReference>
<dbReference type="SMART" id="SM01022">
    <property type="entry name" value="ASCH"/>
    <property type="match status" value="1"/>
</dbReference>
<dbReference type="Pfam" id="PF04266">
    <property type="entry name" value="ASCH"/>
    <property type="match status" value="1"/>
</dbReference>
<keyword evidence="4" id="KW-1185">Reference proteome</keyword>
<dbReference type="PANTHER" id="PTHR12963">
    <property type="entry name" value="THYROID RECEPTOR INTERACTING PROTEIN RELATED"/>
    <property type="match status" value="1"/>
</dbReference>
<dbReference type="Pfam" id="PF23135">
    <property type="entry name" value="TRI4_N"/>
    <property type="match status" value="1"/>
</dbReference>
<dbReference type="Pfam" id="PF23134">
    <property type="entry name" value="TRIP4_3rd"/>
    <property type="match status" value="1"/>
</dbReference>
<dbReference type="GO" id="GO:0005634">
    <property type="term" value="C:nucleus"/>
    <property type="evidence" value="ECO:0007669"/>
    <property type="project" value="InterPro"/>
</dbReference>
<feature type="region of interest" description="Disordered" evidence="1">
    <location>
        <begin position="147"/>
        <end position="175"/>
    </location>
</feature>
<evidence type="ECO:0000313" key="3">
    <source>
        <dbReference type="EMBL" id="KAJ8029259.1"/>
    </source>
</evidence>
<organism evidence="3 4">
    <name type="scientific">Holothuria leucospilota</name>
    <name type="common">Black long sea cucumber</name>
    <name type="synonym">Mertensiothuria leucospilota</name>
    <dbReference type="NCBI Taxonomy" id="206669"/>
    <lineage>
        <taxon>Eukaryota</taxon>
        <taxon>Metazoa</taxon>
        <taxon>Echinodermata</taxon>
        <taxon>Eleutherozoa</taxon>
        <taxon>Echinozoa</taxon>
        <taxon>Holothuroidea</taxon>
        <taxon>Aspidochirotacea</taxon>
        <taxon>Aspidochirotida</taxon>
        <taxon>Holothuriidae</taxon>
        <taxon>Holothuria</taxon>
    </lineage>
</organism>
<dbReference type="PANTHER" id="PTHR12963:SF4">
    <property type="entry name" value="ACTIVATING SIGNAL COINTEGRATOR 1"/>
    <property type="match status" value="1"/>
</dbReference>
<dbReference type="CDD" id="cd06554">
    <property type="entry name" value="ASCH_ASC-1_like"/>
    <property type="match status" value="1"/>
</dbReference>
<dbReference type="InterPro" id="IPR056993">
    <property type="entry name" value="TRIP4_3rd_dom"/>
</dbReference>
<dbReference type="AlphaFoldDB" id="A0A9Q1BMG5"/>
<evidence type="ECO:0000256" key="1">
    <source>
        <dbReference type="SAM" id="MobiDB-lite"/>
    </source>
</evidence>
<dbReference type="GO" id="GO:0008270">
    <property type="term" value="F:zinc ion binding"/>
    <property type="evidence" value="ECO:0007669"/>
    <property type="project" value="InterPro"/>
</dbReference>
<proteinExistence type="predicted"/>
<name>A0A9Q1BMG5_HOLLE</name>
<dbReference type="EMBL" id="JAIZAY010000014">
    <property type="protein sequence ID" value="KAJ8029259.1"/>
    <property type="molecule type" value="Genomic_DNA"/>
</dbReference>
<dbReference type="InterPro" id="IPR007374">
    <property type="entry name" value="ASCH_domain"/>
</dbReference>
<reference evidence="3" key="1">
    <citation type="submission" date="2021-10" db="EMBL/GenBank/DDBJ databases">
        <title>Tropical sea cucumber genome reveals ecological adaptation and Cuvierian tubules defense mechanism.</title>
        <authorList>
            <person name="Chen T."/>
        </authorList>
    </citation>
    <scope>NUCLEOTIDE SEQUENCE</scope>
    <source>
        <strain evidence="3">Nanhai2018</strain>
        <tissue evidence="3">Muscle</tissue>
    </source>
</reference>
<accession>A0A9Q1BMG5</accession>
<feature type="compositionally biased region" description="Basic and acidic residues" evidence="1">
    <location>
        <begin position="266"/>
        <end position="278"/>
    </location>
</feature>
<dbReference type="Gene3D" id="2.30.130.30">
    <property type="entry name" value="Hypothetical protein"/>
    <property type="match status" value="1"/>
</dbReference>
<gene>
    <name evidence="3" type="ORF">HOLleu_28611</name>
</gene>
<dbReference type="SUPFAM" id="SSF88697">
    <property type="entry name" value="PUA domain-like"/>
    <property type="match status" value="1"/>
</dbReference>
<protein>
    <submittedName>
        <fullName evidence="3">Activating signal cointegrator 1</fullName>
    </submittedName>
</protein>
<sequence>MRPILARCFGAYQCIAATAKVYLAMSSSDLSLEQWCSQELSILLGEETPDDFVQYLLSIEDSSELTSYVRDLIGSGNAQTALFVEELERRRKGRDVPDGAIVYKKYEPTADAFGDVLQSVRPKQKQKNQHKKANSNKVDLAKLHQYSQVPGKPPVPKELPMQNGGSAAPSKVSPKRSKTKYVSLYSAEGEARSTIQLAGRHYCECQAQKHKLISNCIKCGRVVCAQEGSGPCLFCGELVCTKQESEYLASKTKASQKLRKKLMEVKDSHPEKVPDLHHQPSGPEDEDLNRAIAHKNRLIENDRNSMSRLVIDDQSDYFSTDSNHWLSTKDRKALQAKKEQLKEQKYGSRRNKKVTLDFAGRRVIEEGEGVNMYDINDETVQRIHYGKGKDESRVQGGALGDLFISGTQNGDRSHSKNMSSNFPASRGVRIQDRELLEMSDEGWCLSMHQPWASLLIEGIKKHEGRTWYSTHRGRLWIAAAAKKPTEEEVKSVEESHRCITGNENVEFPAQYPTGCLLGCVDMVDCLAQEQYREKVKDCYVISSFEGRLDSQIHKAAKKGLRSPKRK</sequence>